<dbReference type="SMART" id="SM00563">
    <property type="entry name" value="PlsC"/>
    <property type="match status" value="1"/>
</dbReference>
<dbReference type="InterPro" id="IPR002123">
    <property type="entry name" value="Plipid/glycerol_acylTrfase"/>
</dbReference>
<keyword evidence="6 8" id="KW-0472">Membrane</keyword>
<name>A0A1Y1QW52_9GAMM</name>
<dbReference type="GO" id="GO:0006629">
    <property type="term" value="P:lipid metabolic process"/>
    <property type="evidence" value="ECO:0007669"/>
    <property type="project" value="UniProtKB-KW"/>
</dbReference>
<dbReference type="GO" id="GO:0016020">
    <property type="term" value="C:membrane"/>
    <property type="evidence" value="ECO:0007669"/>
    <property type="project" value="UniProtKB-SubCell"/>
</dbReference>
<dbReference type="CDD" id="cd07989">
    <property type="entry name" value="LPLAT_AGPAT-like"/>
    <property type="match status" value="1"/>
</dbReference>
<dbReference type="AlphaFoldDB" id="A0A1Y1QW52"/>
<evidence type="ECO:0000256" key="8">
    <source>
        <dbReference type="SAM" id="Phobius"/>
    </source>
</evidence>
<dbReference type="EMBL" id="MTEJ01000019">
    <property type="protein sequence ID" value="OQX15086.1"/>
    <property type="molecule type" value="Genomic_DNA"/>
</dbReference>
<dbReference type="SUPFAM" id="SSF69593">
    <property type="entry name" value="Glycerol-3-phosphate (1)-acyltransferase"/>
    <property type="match status" value="1"/>
</dbReference>
<evidence type="ECO:0000256" key="4">
    <source>
        <dbReference type="ARBA" id="ARBA00022989"/>
    </source>
</evidence>
<feature type="domain" description="Phospholipid/glycerol acyltransferase" evidence="9">
    <location>
        <begin position="66"/>
        <end position="178"/>
    </location>
</feature>
<comment type="caution">
    <text evidence="10">The sequence shown here is derived from an EMBL/GenBank/DDBJ whole genome shotgun (WGS) entry which is preliminary data.</text>
</comment>
<evidence type="ECO:0000256" key="5">
    <source>
        <dbReference type="ARBA" id="ARBA00023098"/>
    </source>
</evidence>
<evidence type="ECO:0000313" key="10">
    <source>
        <dbReference type="EMBL" id="OQX15086.1"/>
    </source>
</evidence>
<evidence type="ECO:0000256" key="1">
    <source>
        <dbReference type="ARBA" id="ARBA00004370"/>
    </source>
</evidence>
<dbReference type="GO" id="GO:0016746">
    <property type="term" value="F:acyltransferase activity"/>
    <property type="evidence" value="ECO:0007669"/>
    <property type="project" value="UniProtKB-KW"/>
</dbReference>
<keyword evidence="2" id="KW-0808">Transferase</keyword>
<feature type="transmembrane region" description="Helical" evidence="8">
    <location>
        <begin position="12"/>
        <end position="31"/>
    </location>
</feature>
<keyword evidence="7" id="KW-0012">Acyltransferase</keyword>
<accession>A0A1Y1QW52</accession>
<dbReference type="PANTHER" id="PTHR23063">
    <property type="entry name" value="PHOSPHOLIPID ACYLTRANSFERASE"/>
    <property type="match status" value="1"/>
</dbReference>
<protein>
    <recommendedName>
        <fullName evidence="9">Phospholipid/glycerol acyltransferase domain-containing protein</fullName>
    </recommendedName>
</protein>
<comment type="subcellular location">
    <subcellularLocation>
        <location evidence="1">Membrane</location>
    </subcellularLocation>
</comment>
<evidence type="ECO:0000259" key="9">
    <source>
        <dbReference type="SMART" id="SM00563"/>
    </source>
</evidence>
<keyword evidence="3 8" id="KW-0812">Transmembrane</keyword>
<keyword evidence="5" id="KW-0443">Lipid metabolism</keyword>
<evidence type="ECO:0000256" key="3">
    <source>
        <dbReference type="ARBA" id="ARBA00022692"/>
    </source>
</evidence>
<proteinExistence type="predicted"/>
<evidence type="ECO:0000256" key="6">
    <source>
        <dbReference type="ARBA" id="ARBA00023136"/>
    </source>
</evidence>
<dbReference type="Pfam" id="PF01553">
    <property type="entry name" value="Acyltransferase"/>
    <property type="match status" value="1"/>
</dbReference>
<organism evidence="10 11">
    <name type="scientific">Thiothrix lacustris</name>
    <dbReference type="NCBI Taxonomy" id="525917"/>
    <lineage>
        <taxon>Bacteria</taxon>
        <taxon>Pseudomonadati</taxon>
        <taxon>Pseudomonadota</taxon>
        <taxon>Gammaproteobacteria</taxon>
        <taxon>Thiotrichales</taxon>
        <taxon>Thiotrichaceae</taxon>
        <taxon>Thiothrix</taxon>
    </lineage>
</organism>
<gene>
    <name evidence="10" type="ORF">BWK73_07850</name>
</gene>
<sequence>MKRLRRLRRLIRLAAHVFVGVLITVLFAGIWQAAFYPRLVHWWLGKAGRIVGVTVKVVGKPAEQAVLMVANHISWLDIPLLGGVANARFLSKQEVRQWLVIGWLAAKSGTLFITRGKAGAAAQAATTILQALQAGNSVLLFPEGTTTTGDNVGTFHPRLFAPAFDAKTSVQPIALRYPGRDGLTHPIVPYVGQQSLWDNLKALLAEPGIRAEIHFLPPMTTAGTDRKALALACEQQIRAFCAL</sequence>
<evidence type="ECO:0000256" key="2">
    <source>
        <dbReference type="ARBA" id="ARBA00022679"/>
    </source>
</evidence>
<evidence type="ECO:0000256" key="7">
    <source>
        <dbReference type="ARBA" id="ARBA00023315"/>
    </source>
</evidence>
<keyword evidence="4 8" id="KW-1133">Transmembrane helix</keyword>
<dbReference type="Proteomes" id="UP000192491">
    <property type="component" value="Unassembled WGS sequence"/>
</dbReference>
<dbReference type="PANTHER" id="PTHR23063:SF52">
    <property type="entry name" value="LYSOPHOSPHATIDYLCHOLINE ACYLTRANSFERASE"/>
    <property type="match status" value="1"/>
</dbReference>
<reference evidence="10 11" key="1">
    <citation type="submission" date="2017-01" db="EMBL/GenBank/DDBJ databases">
        <title>Novel large sulfur bacteria in the metagenomes of groundwater-fed chemosynthetic microbial mats in the Lake Huron basin.</title>
        <authorList>
            <person name="Sharrar A.M."/>
            <person name="Flood B.E."/>
            <person name="Bailey J.V."/>
            <person name="Jones D.S."/>
            <person name="Biddanda B."/>
            <person name="Ruberg S.A."/>
            <person name="Marcus D.N."/>
            <person name="Dick G.J."/>
        </authorList>
    </citation>
    <scope>NUCLEOTIDE SEQUENCE [LARGE SCALE GENOMIC DNA]</scope>
    <source>
        <strain evidence="10">A8</strain>
    </source>
</reference>
<evidence type="ECO:0000313" key="11">
    <source>
        <dbReference type="Proteomes" id="UP000192491"/>
    </source>
</evidence>